<dbReference type="PANTHER" id="PTHR16019">
    <property type="entry name" value="SYNAPSE-ASSOCIATED PROTEIN"/>
    <property type="match status" value="1"/>
</dbReference>
<feature type="region of interest" description="Disordered" evidence="1">
    <location>
        <begin position="1"/>
        <end position="42"/>
    </location>
</feature>
<proteinExistence type="predicted"/>
<feature type="compositionally biased region" description="Low complexity" evidence="1">
    <location>
        <begin position="404"/>
        <end position="423"/>
    </location>
</feature>
<protein>
    <recommendedName>
        <fullName evidence="2">BSD domain-containing protein</fullName>
    </recommendedName>
</protein>
<dbReference type="AlphaFoldDB" id="A0AAN7TWJ7"/>
<organism evidence="3 4">
    <name type="scientific">Dictyostelium firmibasis</name>
    <dbReference type="NCBI Taxonomy" id="79012"/>
    <lineage>
        <taxon>Eukaryota</taxon>
        <taxon>Amoebozoa</taxon>
        <taxon>Evosea</taxon>
        <taxon>Eumycetozoa</taxon>
        <taxon>Dictyostelia</taxon>
        <taxon>Dictyosteliales</taxon>
        <taxon>Dictyosteliaceae</taxon>
        <taxon>Dictyostelium</taxon>
    </lineage>
</organism>
<dbReference type="Pfam" id="PF03909">
    <property type="entry name" value="BSD"/>
    <property type="match status" value="1"/>
</dbReference>
<dbReference type="PROSITE" id="PS50858">
    <property type="entry name" value="BSD"/>
    <property type="match status" value="1"/>
</dbReference>
<dbReference type="PANTHER" id="PTHR16019:SF23">
    <property type="entry name" value="BSD DOMAIN-CONTAINING PROTEIN"/>
    <property type="match status" value="1"/>
</dbReference>
<feature type="compositionally biased region" description="Low complexity" evidence="1">
    <location>
        <begin position="442"/>
        <end position="485"/>
    </location>
</feature>
<feature type="compositionally biased region" description="Low complexity" evidence="1">
    <location>
        <begin position="493"/>
        <end position="502"/>
    </location>
</feature>
<feature type="region of interest" description="Disordered" evidence="1">
    <location>
        <begin position="383"/>
        <end position="423"/>
    </location>
</feature>
<keyword evidence="4" id="KW-1185">Reference proteome</keyword>
<dbReference type="EMBL" id="JAVFKY010000002">
    <property type="protein sequence ID" value="KAK5581159.1"/>
    <property type="molecule type" value="Genomic_DNA"/>
</dbReference>
<feature type="region of interest" description="Disordered" evidence="1">
    <location>
        <begin position="442"/>
        <end position="502"/>
    </location>
</feature>
<dbReference type="SUPFAM" id="SSF140383">
    <property type="entry name" value="BSD domain-like"/>
    <property type="match status" value="1"/>
</dbReference>
<feature type="compositionally biased region" description="Low complexity" evidence="1">
    <location>
        <begin position="208"/>
        <end position="226"/>
    </location>
</feature>
<evidence type="ECO:0000259" key="2">
    <source>
        <dbReference type="PROSITE" id="PS50858"/>
    </source>
</evidence>
<dbReference type="Proteomes" id="UP001344447">
    <property type="component" value="Unassembled WGS sequence"/>
</dbReference>
<dbReference type="InterPro" id="IPR005607">
    <property type="entry name" value="BSD_dom"/>
</dbReference>
<accession>A0AAN7TWJ7</accession>
<feature type="compositionally biased region" description="Acidic residues" evidence="1">
    <location>
        <begin position="393"/>
        <end position="403"/>
    </location>
</feature>
<feature type="region of interest" description="Disordered" evidence="1">
    <location>
        <begin position="203"/>
        <end position="244"/>
    </location>
</feature>
<feature type="compositionally biased region" description="Low complexity" evidence="1">
    <location>
        <begin position="383"/>
        <end position="392"/>
    </location>
</feature>
<sequence>MFFNKFFGGNNTPTENNNTPTNNSTTTNVNNNNNNNNIDNNNGESRFSSFGFNKITVSTDTFKKFGSSVQSFASNVYQKIEEETKKLVEEGPNTYSDCAMMPPWMDFQLEDKVKQAEIREKLLDVKMSRSTFLQSPPIDADYFQEFDDHLVKIATVSLKYDPILQKIRFHFVPKLISEEQFWKNWYYRITLVKKQYNITSSTNDIKLNNKGTNDNNSDNNNGNNNNNDKKDTIKTSPSQEETDIGKWEKELQSELDNFDINDIVDEGNIDFSLNNDLLNDDDDGEDWESKINLELQQNNQKQTPKQQSLASTTFSSPMISASFSSPVTDSDVDLEIEKELLRMSQSNIIDKSTTDELIEEIESEIQLAQKDGLILNNILDENYSSNNNNNNNNDDDNDDDDDNNNNNNNNNNNDNDNNDVINDDINNCSNIEINNSSIEINNDYDYDNNNNNNSNNSSTTSNSNQNHNNSNNNNQVKIINNNGGDINDDNDSSDIISGLEEE</sequence>
<feature type="compositionally biased region" description="Low complexity" evidence="1">
    <location>
        <begin position="10"/>
        <end position="42"/>
    </location>
</feature>
<evidence type="ECO:0000313" key="4">
    <source>
        <dbReference type="Proteomes" id="UP001344447"/>
    </source>
</evidence>
<evidence type="ECO:0000256" key="1">
    <source>
        <dbReference type="SAM" id="MobiDB-lite"/>
    </source>
</evidence>
<evidence type="ECO:0000313" key="3">
    <source>
        <dbReference type="EMBL" id="KAK5581159.1"/>
    </source>
</evidence>
<comment type="caution">
    <text evidence="3">The sequence shown here is derived from an EMBL/GenBank/DDBJ whole genome shotgun (WGS) entry which is preliminary data.</text>
</comment>
<dbReference type="InterPro" id="IPR035925">
    <property type="entry name" value="BSD_dom_sf"/>
</dbReference>
<gene>
    <name evidence="3" type="ORF">RB653_001188</name>
</gene>
<name>A0AAN7TWJ7_9MYCE</name>
<reference evidence="3 4" key="1">
    <citation type="submission" date="2023-11" db="EMBL/GenBank/DDBJ databases">
        <title>Dfirmibasis_genome.</title>
        <authorList>
            <person name="Edelbroek B."/>
            <person name="Kjellin J."/>
            <person name="Jerlstrom-Hultqvist J."/>
            <person name="Soderbom F."/>
        </authorList>
    </citation>
    <scope>NUCLEOTIDE SEQUENCE [LARGE SCALE GENOMIC DNA]</scope>
    <source>
        <strain evidence="3 4">TNS-C-14</strain>
    </source>
</reference>
<feature type="domain" description="BSD" evidence="2">
    <location>
        <begin position="158"/>
        <end position="193"/>
    </location>
</feature>
<dbReference type="Gene3D" id="1.10.3970.10">
    <property type="entry name" value="BSD domain"/>
    <property type="match status" value="1"/>
</dbReference>
<dbReference type="GO" id="GO:0005737">
    <property type="term" value="C:cytoplasm"/>
    <property type="evidence" value="ECO:0007669"/>
    <property type="project" value="TreeGrafter"/>
</dbReference>
<dbReference type="InterPro" id="IPR051494">
    <property type="entry name" value="BSD_domain-containing"/>
</dbReference>